<feature type="region of interest" description="Disordered" evidence="10">
    <location>
        <begin position="329"/>
        <end position="350"/>
    </location>
</feature>
<dbReference type="Pfam" id="PF08550">
    <property type="entry name" value="GATA_AreA"/>
    <property type="match status" value="1"/>
</dbReference>
<feature type="compositionally biased region" description="Low complexity" evidence="10">
    <location>
        <begin position="289"/>
        <end position="299"/>
    </location>
</feature>
<feature type="compositionally biased region" description="Polar residues" evidence="10">
    <location>
        <begin position="998"/>
        <end position="1009"/>
    </location>
</feature>
<keyword evidence="2" id="KW-0479">Metal-binding</keyword>
<evidence type="ECO:0000256" key="1">
    <source>
        <dbReference type="ARBA" id="ARBA00004123"/>
    </source>
</evidence>
<dbReference type="InterPro" id="IPR000679">
    <property type="entry name" value="Znf_GATA"/>
</dbReference>
<dbReference type="OrthoDB" id="515401at2759"/>
<comment type="caution">
    <text evidence="12">The sequence shown here is derived from an EMBL/GenBank/DDBJ whole genome shotgun (WGS) entry which is preliminary data.</text>
</comment>
<evidence type="ECO:0000256" key="5">
    <source>
        <dbReference type="ARBA" id="ARBA00023015"/>
    </source>
</evidence>
<dbReference type="FunFam" id="3.30.50.10:FF:000007">
    <property type="entry name" value="Nitrogen regulatory AreA, N-terminal"/>
    <property type="match status" value="1"/>
</dbReference>
<dbReference type="GO" id="GO:0005634">
    <property type="term" value="C:nucleus"/>
    <property type="evidence" value="ECO:0007669"/>
    <property type="project" value="UniProtKB-SubCell"/>
</dbReference>
<name>A0A4U0XU09_9PEZI</name>
<dbReference type="PANTHER" id="PTHR10071">
    <property type="entry name" value="TRANSCRIPTION FACTOR GATA FAMILY MEMBER"/>
    <property type="match status" value="1"/>
</dbReference>
<keyword evidence="4" id="KW-0862">Zinc</keyword>
<feature type="region of interest" description="Disordered" evidence="10">
    <location>
        <begin position="483"/>
        <end position="530"/>
    </location>
</feature>
<dbReference type="InterPro" id="IPR039355">
    <property type="entry name" value="Transcription_factor_GATA"/>
</dbReference>
<dbReference type="PANTHER" id="PTHR10071:SF281">
    <property type="entry name" value="BOX A-BINDING FACTOR-RELATED"/>
    <property type="match status" value="1"/>
</dbReference>
<dbReference type="PRINTS" id="PR00619">
    <property type="entry name" value="GATAZNFINGER"/>
</dbReference>
<comment type="subcellular location">
    <subcellularLocation>
        <location evidence="1">Nucleus</location>
    </subcellularLocation>
</comment>
<keyword evidence="8" id="KW-0539">Nucleus</keyword>
<dbReference type="STRING" id="331657.A0A4U0XU09"/>
<dbReference type="EMBL" id="NAJN01000108">
    <property type="protein sequence ID" value="TKA79228.1"/>
    <property type="molecule type" value="Genomic_DNA"/>
</dbReference>
<feature type="region of interest" description="Disordered" evidence="10">
    <location>
        <begin position="131"/>
        <end position="169"/>
    </location>
</feature>
<dbReference type="Proteomes" id="UP000308768">
    <property type="component" value="Unassembled WGS sequence"/>
</dbReference>
<dbReference type="GO" id="GO:0008270">
    <property type="term" value="F:zinc ion binding"/>
    <property type="evidence" value="ECO:0007669"/>
    <property type="project" value="UniProtKB-KW"/>
</dbReference>
<keyword evidence="7" id="KW-0804">Transcription</keyword>
<feature type="compositionally biased region" description="Basic residues" evidence="10">
    <location>
        <begin position="133"/>
        <end position="147"/>
    </location>
</feature>
<dbReference type="PROSITE" id="PS00344">
    <property type="entry name" value="GATA_ZN_FINGER_1"/>
    <property type="match status" value="1"/>
</dbReference>
<dbReference type="GO" id="GO:0000122">
    <property type="term" value="P:negative regulation of transcription by RNA polymerase II"/>
    <property type="evidence" value="ECO:0007669"/>
    <property type="project" value="TreeGrafter"/>
</dbReference>
<feature type="domain" description="GATA-type" evidence="11">
    <location>
        <begin position="920"/>
        <end position="973"/>
    </location>
</feature>
<dbReference type="InterPro" id="IPR013860">
    <property type="entry name" value="AreA_GATA"/>
</dbReference>
<keyword evidence="3 9" id="KW-0863">Zinc-finger</keyword>
<dbReference type="GO" id="GO:0000981">
    <property type="term" value="F:DNA-binding transcription factor activity, RNA polymerase II-specific"/>
    <property type="evidence" value="ECO:0007669"/>
    <property type="project" value="TreeGrafter"/>
</dbReference>
<feature type="compositionally biased region" description="Basic and acidic residues" evidence="10">
    <location>
        <begin position="854"/>
        <end position="863"/>
    </location>
</feature>
<evidence type="ECO:0000256" key="3">
    <source>
        <dbReference type="ARBA" id="ARBA00022771"/>
    </source>
</evidence>
<dbReference type="PROSITE" id="PS50114">
    <property type="entry name" value="GATA_ZN_FINGER_2"/>
    <property type="match status" value="1"/>
</dbReference>
<feature type="non-terminal residue" evidence="12">
    <location>
        <position position="1009"/>
    </location>
</feature>
<evidence type="ECO:0000256" key="2">
    <source>
        <dbReference type="ARBA" id="ARBA00022723"/>
    </source>
</evidence>
<keyword evidence="6" id="KW-0534">Nitrate assimilation</keyword>
<evidence type="ECO:0000256" key="9">
    <source>
        <dbReference type="PROSITE-ProRule" id="PRU00094"/>
    </source>
</evidence>
<evidence type="ECO:0000256" key="8">
    <source>
        <dbReference type="ARBA" id="ARBA00023242"/>
    </source>
</evidence>
<keyword evidence="5" id="KW-0805">Transcription regulation</keyword>
<feature type="region of interest" description="Disordered" evidence="10">
    <location>
        <begin position="394"/>
        <end position="425"/>
    </location>
</feature>
<evidence type="ECO:0000313" key="13">
    <source>
        <dbReference type="Proteomes" id="UP000308768"/>
    </source>
</evidence>
<feature type="region of interest" description="Disordered" evidence="10">
    <location>
        <begin position="266"/>
        <end position="299"/>
    </location>
</feature>
<feature type="compositionally biased region" description="Low complexity" evidence="10">
    <location>
        <begin position="898"/>
        <end position="913"/>
    </location>
</feature>
<dbReference type="GO" id="GO:0000978">
    <property type="term" value="F:RNA polymerase II cis-regulatory region sequence-specific DNA binding"/>
    <property type="evidence" value="ECO:0007669"/>
    <property type="project" value="TreeGrafter"/>
</dbReference>
<evidence type="ECO:0000313" key="12">
    <source>
        <dbReference type="EMBL" id="TKA79228.1"/>
    </source>
</evidence>
<dbReference type="Pfam" id="PF00320">
    <property type="entry name" value="GATA"/>
    <property type="match status" value="1"/>
</dbReference>
<organism evidence="12 13">
    <name type="scientific">Cryomyces minteri</name>
    <dbReference type="NCBI Taxonomy" id="331657"/>
    <lineage>
        <taxon>Eukaryota</taxon>
        <taxon>Fungi</taxon>
        <taxon>Dikarya</taxon>
        <taxon>Ascomycota</taxon>
        <taxon>Pezizomycotina</taxon>
        <taxon>Dothideomycetes</taxon>
        <taxon>Dothideomycetes incertae sedis</taxon>
        <taxon>Cryomyces</taxon>
    </lineage>
</organism>
<dbReference type="Gene3D" id="3.30.50.10">
    <property type="entry name" value="Erythroid Transcription Factor GATA-1, subunit A"/>
    <property type="match status" value="1"/>
</dbReference>
<dbReference type="SMART" id="SM00401">
    <property type="entry name" value="ZnF_GATA"/>
    <property type="match status" value="1"/>
</dbReference>
<dbReference type="InterPro" id="IPR013088">
    <property type="entry name" value="Znf_NHR/GATA"/>
</dbReference>
<dbReference type="SUPFAM" id="SSF57716">
    <property type="entry name" value="Glucocorticoid receptor-like (DNA-binding domain)"/>
    <property type="match status" value="1"/>
</dbReference>
<dbReference type="GO" id="GO:0045944">
    <property type="term" value="P:positive regulation of transcription by RNA polymerase II"/>
    <property type="evidence" value="ECO:0007669"/>
    <property type="project" value="TreeGrafter"/>
</dbReference>
<evidence type="ECO:0000256" key="10">
    <source>
        <dbReference type="SAM" id="MobiDB-lite"/>
    </source>
</evidence>
<feature type="region of interest" description="Disordered" evidence="10">
    <location>
        <begin position="971"/>
        <end position="1009"/>
    </location>
</feature>
<evidence type="ECO:0000256" key="6">
    <source>
        <dbReference type="ARBA" id="ARBA00023063"/>
    </source>
</evidence>
<proteinExistence type="predicted"/>
<reference evidence="12 13" key="1">
    <citation type="submission" date="2017-03" db="EMBL/GenBank/DDBJ databases">
        <title>Genomes of endolithic fungi from Antarctica.</title>
        <authorList>
            <person name="Coleine C."/>
            <person name="Masonjones S."/>
            <person name="Stajich J.E."/>
        </authorList>
    </citation>
    <scope>NUCLEOTIDE SEQUENCE [LARGE SCALE GENOMIC DNA]</scope>
    <source>
        <strain evidence="12 13">CCFEE 5187</strain>
    </source>
</reference>
<sequence>MVLYLQVGAVVRQVTYSTQLGAAHDGISTASDTRLNFTVDVTDEQQEQQQQQRRRLGDLFYRVSALEDHHHPHVDRDNAGPRATATAQTLTKIHPSYMSHGAGLQDRARIGVVVAAEVLWRAARRCNTAARQSRFHTLCKPKPKPKPKPTPTPTPTPRHALSAKRLESRLSPTTTAGDLFYRVSALEDHHHPHVDRDNAGPRATATAQTLTKIHPSYMSHGAGLQDRARQRSAISGARYVERGGVMRAAARSDELDALPTIAEPVDSRAYPTSSSPRHVRYPPGHFENSSGSSSTIQSLTSASTVESKLDLSPTENIARKGLLQESFFPSWKADNTGDTSEDPEEMQKKDPLATQVWKLYSKAKKDLPNAERMENLTWRMMSMNLRKRRELERKGLMETPKPPTAPSGIAQLRRSADQSAAQSDPMNLDDFIVPSSIASPAGLPPSPPNEHMTIPSTNNAASGIPIRRQKEIQEQELHISRASAPSIPPTNPRSHEFGYVQRHVRKTSIDERRPPKRRADHSPQVPPVSSIMIPNDPEAEAGLHNYTLDQQFQPPTYHPHAIHPHPQIPFNLDTFNLDNDPIITSAGSFQQQFTFSPVGSPLVTNGPYSNVFNPTSMPSSINSTDYYSPPGSAYPSTASTPQPIQDGEHLYFDPQARMDFKQQRPMHRLGHPRGFHHNQTANFSSSMQPQYIFNPNNASDDSVFSAVTSAGPSSFPGSVYSIGSHVDSTQVLQAEYSTASVSDGLQMPRPDNMFTFGADSDGEDDEGAAFAERNMMMQPEHSYMEDPALDISPGFGWETNLSNQLNLTPARYPGGPPRKTVTIGHAEMLHSPQDWTSSGSLDRSHGSAISVSDIRNRGPDTRRQKIPRISSTPNTSGLAYQHNMHQRPQSSPNSPPESGFSSAAPSRPASPGGNKTGGESEVPTTCTNCFTQTTPLWRRNPEGHPLCNACGLFLKLHGVVRPLSLKTDIIKKRNRGSGNTLPVGASSSRSGKKASRKNSVAQAPTAATP</sequence>
<dbReference type="GO" id="GO:0042128">
    <property type="term" value="P:nitrate assimilation"/>
    <property type="evidence" value="ECO:0007669"/>
    <property type="project" value="UniProtKB-KW"/>
</dbReference>
<keyword evidence="13" id="KW-1185">Reference proteome</keyword>
<feature type="compositionally biased region" description="Polar residues" evidence="10">
    <location>
        <begin position="869"/>
        <end position="878"/>
    </location>
</feature>
<gene>
    <name evidence="12" type="ORF">B0A49_02847</name>
</gene>
<evidence type="ECO:0000256" key="4">
    <source>
        <dbReference type="ARBA" id="ARBA00022833"/>
    </source>
</evidence>
<dbReference type="CDD" id="cd00202">
    <property type="entry name" value="ZnF_GATA"/>
    <property type="match status" value="1"/>
</dbReference>
<feature type="region of interest" description="Disordered" evidence="10">
    <location>
        <begin position="831"/>
        <end position="925"/>
    </location>
</feature>
<evidence type="ECO:0000259" key="11">
    <source>
        <dbReference type="PROSITE" id="PS50114"/>
    </source>
</evidence>
<dbReference type="AlphaFoldDB" id="A0A4U0XU09"/>
<evidence type="ECO:0000256" key="7">
    <source>
        <dbReference type="ARBA" id="ARBA00023163"/>
    </source>
</evidence>
<protein>
    <recommendedName>
        <fullName evidence="11">GATA-type domain-containing protein</fullName>
    </recommendedName>
</protein>
<accession>A0A4U0XU09</accession>